<dbReference type="EMBL" id="JAJSPL020000006">
    <property type="protein sequence ID" value="KAK7746459.1"/>
    <property type="molecule type" value="Genomic_DNA"/>
</dbReference>
<accession>A0AAN9ULN2</accession>
<dbReference type="AlphaFoldDB" id="A0AAN9ULN2"/>
<protein>
    <submittedName>
        <fullName evidence="2">Uncharacterized protein</fullName>
    </submittedName>
</protein>
<feature type="region of interest" description="Disordered" evidence="1">
    <location>
        <begin position="366"/>
        <end position="418"/>
    </location>
</feature>
<feature type="region of interest" description="Disordered" evidence="1">
    <location>
        <begin position="28"/>
        <end position="296"/>
    </location>
</feature>
<feature type="compositionally biased region" description="Basic and acidic residues" evidence="1">
    <location>
        <begin position="374"/>
        <end position="403"/>
    </location>
</feature>
<proteinExistence type="predicted"/>
<evidence type="ECO:0000256" key="1">
    <source>
        <dbReference type="SAM" id="MobiDB-lite"/>
    </source>
</evidence>
<feature type="region of interest" description="Disordered" evidence="1">
    <location>
        <begin position="310"/>
        <end position="354"/>
    </location>
</feature>
<feature type="compositionally biased region" description="Polar residues" evidence="1">
    <location>
        <begin position="161"/>
        <end position="175"/>
    </location>
</feature>
<keyword evidence="3" id="KW-1185">Reference proteome</keyword>
<gene>
    <name evidence="2" type="ORF">SLS53_002418</name>
</gene>
<dbReference type="Proteomes" id="UP001320245">
    <property type="component" value="Unassembled WGS sequence"/>
</dbReference>
<comment type="caution">
    <text evidence="2">The sequence shown here is derived from an EMBL/GenBank/DDBJ whole genome shotgun (WGS) entry which is preliminary data.</text>
</comment>
<evidence type="ECO:0000313" key="3">
    <source>
        <dbReference type="Proteomes" id="UP001320245"/>
    </source>
</evidence>
<feature type="compositionally biased region" description="Polar residues" evidence="1">
    <location>
        <begin position="248"/>
        <end position="268"/>
    </location>
</feature>
<feature type="compositionally biased region" description="Basic and acidic residues" evidence="1">
    <location>
        <begin position="176"/>
        <end position="202"/>
    </location>
</feature>
<name>A0AAN9ULN2_9PEZI</name>
<feature type="compositionally biased region" description="Basic and acidic residues" evidence="1">
    <location>
        <begin position="98"/>
        <end position="125"/>
    </location>
</feature>
<feature type="compositionally biased region" description="Basic residues" evidence="1">
    <location>
        <begin position="68"/>
        <end position="77"/>
    </location>
</feature>
<feature type="compositionally biased region" description="Polar residues" evidence="1">
    <location>
        <begin position="404"/>
        <end position="418"/>
    </location>
</feature>
<sequence>MFPFRRDRHAPKARLKDSVSIFEGLIKPGFEQSSANHKVEPKTCLTGDGDLDGNHRKPSVWVPEKLLRLSRRNRSKKTLQAVRDEETSSNNQKSRLSKGPERDPRSEPHEDRDPSSQQADKEGIFKRISSKLRRKSASLHRHTRGAGSLTANNDPDEDNTRNPSLASRSAQQTCDATRRQENKTKAAESLRKRLKAELRPDMSADGLHQIPMTQNNHPEDPQSGGLTRHDKQRQIKGAKKMPTAGIQRVSTKWNNENPFQMSGDQTTKGGNGPKHMGHRLPHSSEESGSRSPYGSHDFCKVAFASVPGSRAVCPKSASRRKASRSGAVTEAADSEGAVSSRKEETGVDSGGDNGISLVVVANAGCELAHPRPSRSSERDITRVLCREEGEGGNDRDDCRKSEVSGDSSASYHTAPTGT</sequence>
<feature type="compositionally biased region" description="Basic residues" evidence="1">
    <location>
        <begin position="128"/>
        <end position="144"/>
    </location>
</feature>
<reference evidence="2 3" key="1">
    <citation type="journal article" date="2023" name="PLoS ONE">
        <title>Cytospora paraplurivora sp. nov. isolated from orchards with fruit tree decline syndrome in Ontario, Canada.</title>
        <authorList>
            <person name="Ilyukhin E."/>
            <person name="Nguyen H.D.T."/>
            <person name="Castle A.J."/>
            <person name="Ellouze W."/>
        </authorList>
    </citation>
    <scope>NUCLEOTIDE SEQUENCE [LARGE SCALE GENOMIC DNA]</scope>
    <source>
        <strain evidence="2 3">FDS-564</strain>
    </source>
</reference>
<evidence type="ECO:0000313" key="2">
    <source>
        <dbReference type="EMBL" id="KAK7746459.1"/>
    </source>
</evidence>
<organism evidence="2 3">
    <name type="scientific">Cytospora paraplurivora</name>
    <dbReference type="NCBI Taxonomy" id="2898453"/>
    <lineage>
        <taxon>Eukaryota</taxon>
        <taxon>Fungi</taxon>
        <taxon>Dikarya</taxon>
        <taxon>Ascomycota</taxon>
        <taxon>Pezizomycotina</taxon>
        <taxon>Sordariomycetes</taxon>
        <taxon>Sordariomycetidae</taxon>
        <taxon>Diaporthales</taxon>
        <taxon>Cytosporaceae</taxon>
        <taxon>Cytospora</taxon>
    </lineage>
</organism>